<proteinExistence type="predicted"/>
<feature type="chain" id="PRO_5008264978" description="Follicle cell protein 3C-1" evidence="1">
    <location>
        <begin position="23"/>
        <end position="148"/>
    </location>
</feature>
<sequence>MGNLGKWVLVFASLSLAVSTDGWRKLKRSQDQSIRATEEQYDEDTGELEPCQCGVFMSLQVGVREGRRGRPRGPPTGEPVVTYDTDAPSLPCSSGHKHCISKCLDVNRDILRALSKLSYIPGRRDKECLIRRPGSTRLWCQWSFLIKD</sequence>
<accession>A0A194R7T2</accession>
<evidence type="ECO:0000313" key="2">
    <source>
        <dbReference type="EMBL" id="KPJ13707.1"/>
    </source>
</evidence>
<evidence type="ECO:0000256" key="1">
    <source>
        <dbReference type="SAM" id="SignalP"/>
    </source>
</evidence>
<protein>
    <recommendedName>
        <fullName evidence="4">Follicle cell protein 3C-1</fullName>
    </recommendedName>
</protein>
<evidence type="ECO:0008006" key="4">
    <source>
        <dbReference type="Google" id="ProtNLM"/>
    </source>
</evidence>
<keyword evidence="1" id="KW-0732">Signal</keyword>
<reference evidence="2 3" key="1">
    <citation type="journal article" date="2015" name="Nat. Commun.">
        <title>Outbred genome sequencing and CRISPR/Cas9 gene editing in butterflies.</title>
        <authorList>
            <person name="Li X."/>
            <person name="Fan D."/>
            <person name="Zhang W."/>
            <person name="Liu G."/>
            <person name="Zhang L."/>
            <person name="Zhao L."/>
            <person name="Fang X."/>
            <person name="Chen L."/>
            <person name="Dong Y."/>
            <person name="Chen Y."/>
            <person name="Ding Y."/>
            <person name="Zhao R."/>
            <person name="Feng M."/>
            <person name="Zhu Y."/>
            <person name="Feng Y."/>
            <person name="Jiang X."/>
            <person name="Zhu D."/>
            <person name="Xiang H."/>
            <person name="Feng X."/>
            <person name="Li S."/>
            <person name="Wang J."/>
            <person name="Zhang G."/>
            <person name="Kronforst M.R."/>
            <person name="Wang W."/>
        </authorList>
    </citation>
    <scope>NUCLEOTIDE SEQUENCE [LARGE SCALE GENOMIC DNA]</scope>
    <source>
        <strain evidence="2">Ya'a_city_454_Pm</strain>
        <tissue evidence="2">Whole body</tissue>
    </source>
</reference>
<dbReference type="AlphaFoldDB" id="A0A194R7T2"/>
<dbReference type="EMBL" id="KQ460615">
    <property type="protein sequence ID" value="KPJ13707.1"/>
    <property type="molecule type" value="Genomic_DNA"/>
</dbReference>
<gene>
    <name evidence="2" type="ORF">RR48_10891</name>
</gene>
<dbReference type="STRING" id="76193.A0A194R7T2"/>
<dbReference type="Proteomes" id="UP000053240">
    <property type="component" value="Unassembled WGS sequence"/>
</dbReference>
<feature type="signal peptide" evidence="1">
    <location>
        <begin position="1"/>
        <end position="22"/>
    </location>
</feature>
<name>A0A194R7T2_PAPMA</name>
<dbReference type="InParanoid" id="A0A194R7T2"/>
<organism evidence="2 3">
    <name type="scientific">Papilio machaon</name>
    <name type="common">Old World swallowtail butterfly</name>
    <dbReference type="NCBI Taxonomy" id="76193"/>
    <lineage>
        <taxon>Eukaryota</taxon>
        <taxon>Metazoa</taxon>
        <taxon>Ecdysozoa</taxon>
        <taxon>Arthropoda</taxon>
        <taxon>Hexapoda</taxon>
        <taxon>Insecta</taxon>
        <taxon>Pterygota</taxon>
        <taxon>Neoptera</taxon>
        <taxon>Endopterygota</taxon>
        <taxon>Lepidoptera</taxon>
        <taxon>Glossata</taxon>
        <taxon>Ditrysia</taxon>
        <taxon>Papilionoidea</taxon>
        <taxon>Papilionidae</taxon>
        <taxon>Papilioninae</taxon>
        <taxon>Papilio</taxon>
    </lineage>
</organism>
<keyword evidence="3" id="KW-1185">Reference proteome</keyword>
<evidence type="ECO:0000313" key="3">
    <source>
        <dbReference type="Proteomes" id="UP000053240"/>
    </source>
</evidence>